<dbReference type="InterPro" id="IPR006189">
    <property type="entry name" value="CHASE_dom"/>
</dbReference>
<evidence type="ECO:0000313" key="14">
    <source>
        <dbReference type="EMBL" id="EXJ10756.1"/>
    </source>
</evidence>
<dbReference type="PANTHER" id="PTHR44757">
    <property type="entry name" value="DIGUANYLATE CYCLASE DGCP"/>
    <property type="match status" value="1"/>
</dbReference>
<dbReference type="STRING" id="1229521.D791_02361"/>
<feature type="domain" description="PAS" evidence="10">
    <location>
        <begin position="310"/>
        <end position="380"/>
    </location>
</feature>
<dbReference type="Gene3D" id="3.30.70.270">
    <property type="match status" value="1"/>
</dbReference>
<dbReference type="SMART" id="SM00091">
    <property type="entry name" value="PAS"/>
    <property type="match status" value="1"/>
</dbReference>
<dbReference type="SUPFAM" id="SSF55073">
    <property type="entry name" value="Nucleotide cyclase"/>
    <property type="match status" value="1"/>
</dbReference>
<evidence type="ECO:0000256" key="1">
    <source>
        <dbReference type="ARBA" id="ARBA00001946"/>
    </source>
</evidence>
<dbReference type="NCBIfam" id="TIGR00254">
    <property type="entry name" value="GGDEF"/>
    <property type="match status" value="1"/>
</dbReference>
<dbReference type="GO" id="GO:0016020">
    <property type="term" value="C:membrane"/>
    <property type="evidence" value="ECO:0007669"/>
    <property type="project" value="UniProtKB-SubCell"/>
</dbReference>
<dbReference type="SUPFAM" id="SSF141868">
    <property type="entry name" value="EAL domain-like"/>
    <property type="match status" value="1"/>
</dbReference>
<feature type="domain" description="EAL" evidence="12">
    <location>
        <begin position="613"/>
        <end position="864"/>
    </location>
</feature>
<dbReference type="PROSITE" id="PS50839">
    <property type="entry name" value="CHASE"/>
    <property type="match status" value="1"/>
</dbReference>
<dbReference type="InterPro" id="IPR000014">
    <property type="entry name" value="PAS"/>
</dbReference>
<dbReference type="PANTHER" id="PTHR44757:SF2">
    <property type="entry name" value="BIOFILM ARCHITECTURE MAINTENANCE PROTEIN MBAA"/>
    <property type="match status" value="1"/>
</dbReference>
<dbReference type="Pfam" id="PF00990">
    <property type="entry name" value="GGDEF"/>
    <property type="match status" value="1"/>
</dbReference>
<dbReference type="PATRIC" id="fig|1229521.3.peg.2393"/>
<dbReference type="InterPro" id="IPR013656">
    <property type="entry name" value="PAS_4"/>
</dbReference>
<dbReference type="InterPro" id="IPR042240">
    <property type="entry name" value="CHASE_sf"/>
</dbReference>
<dbReference type="Proteomes" id="UP000019464">
    <property type="component" value="Unassembled WGS sequence"/>
</dbReference>
<dbReference type="InterPro" id="IPR043128">
    <property type="entry name" value="Rev_trsase/Diguanyl_cyclase"/>
</dbReference>
<proteinExistence type="predicted"/>
<dbReference type="InterPro" id="IPR000160">
    <property type="entry name" value="GGDEF_dom"/>
</dbReference>
<evidence type="ECO:0000256" key="5">
    <source>
        <dbReference type="ARBA" id="ARBA00022692"/>
    </source>
</evidence>
<feature type="transmembrane region" description="Helical" evidence="9">
    <location>
        <begin position="20"/>
        <end position="39"/>
    </location>
</feature>
<dbReference type="CDD" id="cd01949">
    <property type="entry name" value="GGDEF"/>
    <property type="match status" value="1"/>
</dbReference>
<comment type="caution">
    <text evidence="14">The sequence shown here is derived from an EMBL/GenBank/DDBJ whole genome shotgun (WGS) entry which is preliminary data.</text>
</comment>
<dbReference type="SMART" id="SM00052">
    <property type="entry name" value="EAL"/>
    <property type="match status" value="1"/>
</dbReference>
<evidence type="ECO:0000256" key="2">
    <source>
        <dbReference type="ARBA" id="ARBA00004370"/>
    </source>
</evidence>
<organism evidence="14 15">
    <name type="scientific">Nitrincola nitratireducens</name>
    <dbReference type="NCBI Taxonomy" id="1229521"/>
    <lineage>
        <taxon>Bacteria</taxon>
        <taxon>Pseudomonadati</taxon>
        <taxon>Pseudomonadota</taxon>
        <taxon>Gammaproteobacteria</taxon>
        <taxon>Oceanospirillales</taxon>
        <taxon>Oceanospirillaceae</taxon>
        <taxon>Nitrincola</taxon>
    </lineage>
</organism>
<dbReference type="PROSITE" id="PS50112">
    <property type="entry name" value="PAS"/>
    <property type="match status" value="1"/>
</dbReference>
<dbReference type="RefSeq" id="WP_051514426.1">
    <property type="nucleotide sequence ID" value="NZ_AONB01000011.1"/>
</dbReference>
<dbReference type="PROSITE" id="PS50883">
    <property type="entry name" value="EAL"/>
    <property type="match status" value="1"/>
</dbReference>
<dbReference type="GO" id="GO:0071732">
    <property type="term" value="P:cellular response to nitric oxide"/>
    <property type="evidence" value="ECO:0007669"/>
    <property type="project" value="UniProtKB-ARBA"/>
</dbReference>
<dbReference type="InterPro" id="IPR001633">
    <property type="entry name" value="EAL_dom"/>
</dbReference>
<evidence type="ECO:0000259" key="11">
    <source>
        <dbReference type="PROSITE" id="PS50839"/>
    </source>
</evidence>
<dbReference type="CDD" id="cd01948">
    <property type="entry name" value="EAL"/>
    <property type="match status" value="1"/>
</dbReference>
<comment type="subcellular location">
    <subcellularLocation>
        <location evidence="2">Membrane</location>
    </subcellularLocation>
</comment>
<dbReference type="EC" id="3.1.4.52" evidence="3"/>
<protein>
    <recommendedName>
        <fullName evidence="3">cyclic-guanylate-specific phosphodiesterase</fullName>
        <ecNumber evidence="3">3.1.4.52</ecNumber>
    </recommendedName>
</protein>
<dbReference type="OrthoDB" id="9804951at2"/>
<name>W9V1B9_9GAMM</name>
<evidence type="ECO:0000256" key="9">
    <source>
        <dbReference type="SAM" id="Phobius"/>
    </source>
</evidence>
<evidence type="ECO:0000256" key="7">
    <source>
        <dbReference type="ARBA" id="ARBA00023136"/>
    </source>
</evidence>
<reference evidence="15" key="1">
    <citation type="submission" date="2012-11" db="EMBL/GenBank/DDBJ databases">
        <authorList>
            <person name="Singh A."/>
            <person name="Pinnaka A.K."/>
            <person name="Vaidya B."/>
        </authorList>
    </citation>
    <scope>NUCLEOTIDE SEQUENCE [LARGE SCALE GENOMIC DNA]</scope>
    <source>
        <strain evidence="15">AK23</strain>
    </source>
</reference>
<keyword evidence="15" id="KW-1185">Reference proteome</keyword>
<keyword evidence="4" id="KW-0973">c-di-GMP</keyword>
<dbReference type="SMART" id="SM00267">
    <property type="entry name" value="GGDEF"/>
    <property type="match status" value="1"/>
</dbReference>
<evidence type="ECO:0000259" key="13">
    <source>
        <dbReference type="PROSITE" id="PS50887"/>
    </source>
</evidence>
<keyword evidence="7 9" id="KW-0472">Membrane</keyword>
<dbReference type="InterPro" id="IPR035919">
    <property type="entry name" value="EAL_sf"/>
</dbReference>
<dbReference type="InterPro" id="IPR052155">
    <property type="entry name" value="Biofilm_reg_signaling"/>
</dbReference>
<dbReference type="Gene3D" id="3.20.20.450">
    <property type="entry name" value="EAL domain"/>
    <property type="match status" value="1"/>
</dbReference>
<dbReference type="SMART" id="SM01079">
    <property type="entry name" value="CHASE"/>
    <property type="match status" value="1"/>
</dbReference>
<evidence type="ECO:0000256" key="6">
    <source>
        <dbReference type="ARBA" id="ARBA00022989"/>
    </source>
</evidence>
<sequence>MDRQTKSIVIKDRSTGTPYSVIVVFIVTAIVSMLIIWQVESRNQDSRRSDLALHAHNHASLLETLLNQSLSANYALASLVRAGDGEVQHFSAIAAKLHQHYPIVSHFTLSPNGIVSEVYPLEGNEVSLGFNQLEDSIQNAEALLAKESGLMTLAGPVALVQGGTGVIGRLPVFMDHNQEERFWGFTNVTLRLEELLRIANLDTLSNQNMAYALWKLSKDGAPSQLISSNSERIRSDSVDVIINVPNGAWLLKVAPIHLIFESGALALKLLLGLFISSLAALQTWLIISLRHDRAFLEDRVTERTNEIYQAESQLRATLDAIPDLLFEVDIKGTIHLFHSPKKELLLAKPEDFIGHTFDDFLPDEARVICYSALNEANEKGFSSGKCYSLEIDNQCHWFELSVSKKAASPDNLPRFILISRDITERKTNASSIERLAFYDPLTGLPNRRLLLDRLQQALAWNERHETKGALLFIDLDNFKVINDSLGHAVGDLLLEKVAIRLNAAIRKVDTAARIGGDEFVILLSDLPEDTHLTALHAERVASKIAQLLRNPFTLLDNEYVVTSSIGITLFTSGQASLDEVLQRADLAMYQAKNAGKNTICFFDPALQEQIDHNLELSRGLRLALDYNQFFLEFQPQVNREGALVGAEALIRWCHPELGLIPPNRFIPVAEETGLIIPIGDWVLKNACKQLHIWKSHSKAKHLTLSINVSSRQFSQSNFVEQIKACLNQYEIDPKCLELELTESMLVKDQNDVITKMLELSKLGIQISLDDFGTGYSSLTYLKRMPIKQLKIDQSFVKDINMDLDSANLCDAIISLGHSLSLEVIAEGVETLDQFEYLAQRNCDLFQGYYFGKPSSADQLLKLIF</sequence>
<evidence type="ECO:0000259" key="10">
    <source>
        <dbReference type="PROSITE" id="PS50112"/>
    </source>
</evidence>
<dbReference type="EMBL" id="AONB01000011">
    <property type="protein sequence ID" value="EXJ10756.1"/>
    <property type="molecule type" value="Genomic_DNA"/>
</dbReference>
<dbReference type="InterPro" id="IPR035965">
    <property type="entry name" value="PAS-like_dom_sf"/>
</dbReference>
<dbReference type="GO" id="GO:0007165">
    <property type="term" value="P:signal transduction"/>
    <property type="evidence" value="ECO:0007669"/>
    <property type="project" value="UniProtKB-ARBA"/>
</dbReference>
<dbReference type="CDD" id="cd00130">
    <property type="entry name" value="PAS"/>
    <property type="match status" value="1"/>
</dbReference>
<dbReference type="Pfam" id="PF00563">
    <property type="entry name" value="EAL"/>
    <property type="match status" value="1"/>
</dbReference>
<dbReference type="PROSITE" id="PS50887">
    <property type="entry name" value="GGDEF"/>
    <property type="match status" value="1"/>
</dbReference>
<feature type="domain" description="CHASE" evidence="11">
    <location>
        <begin position="110"/>
        <end position="252"/>
    </location>
</feature>
<evidence type="ECO:0000256" key="3">
    <source>
        <dbReference type="ARBA" id="ARBA00012282"/>
    </source>
</evidence>
<evidence type="ECO:0000256" key="4">
    <source>
        <dbReference type="ARBA" id="ARBA00022636"/>
    </source>
</evidence>
<comment type="cofactor">
    <cofactor evidence="1">
        <name>Mg(2+)</name>
        <dbReference type="ChEBI" id="CHEBI:18420"/>
    </cofactor>
</comment>
<dbReference type="GO" id="GO:0071111">
    <property type="term" value="F:cyclic-guanylate-specific phosphodiesterase activity"/>
    <property type="evidence" value="ECO:0007669"/>
    <property type="project" value="UniProtKB-EC"/>
</dbReference>
<comment type="catalytic activity">
    <reaction evidence="8">
        <text>3',3'-c-di-GMP + H2O = 5'-phosphoguanylyl(3'-&gt;5')guanosine + H(+)</text>
        <dbReference type="Rhea" id="RHEA:24902"/>
        <dbReference type="ChEBI" id="CHEBI:15377"/>
        <dbReference type="ChEBI" id="CHEBI:15378"/>
        <dbReference type="ChEBI" id="CHEBI:58754"/>
        <dbReference type="ChEBI" id="CHEBI:58805"/>
        <dbReference type="EC" id="3.1.4.52"/>
    </reaction>
    <physiologicalReaction direction="left-to-right" evidence="8">
        <dbReference type="Rhea" id="RHEA:24903"/>
    </physiologicalReaction>
</comment>
<dbReference type="Gene3D" id="3.30.450.350">
    <property type="entry name" value="CHASE domain"/>
    <property type="match status" value="1"/>
</dbReference>
<feature type="transmembrane region" description="Helical" evidence="9">
    <location>
        <begin position="265"/>
        <end position="287"/>
    </location>
</feature>
<accession>W9V1B9</accession>
<evidence type="ECO:0000256" key="8">
    <source>
        <dbReference type="ARBA" id="ARBA00051114"/>
    </source>
</evidence>
<keyword evidence="14" id="KW-0378">Hydrolase</keyword>
<dbReference type="SUPFAM" id="SSF55785">
    <property type="entry name" value="PYP-like sensor domain (PAS domain)"/>
    <property type="match status" value="1"/>
</dbReference>
<dbReference type="Pfam" id="PF08448">
    <property type="entry name" value="PAS_4"/>
    <property type="match status" value="1"/>
</dbReference>
<evidence type="ECO:0000259" key="12">
    <source>
        <dbReference type="PROSITE" id="PS50883"/>
    </source>
</evidence>
<dbReference type="InterPro" id="IPR029787">
    <property type="entry name" value="Nucleotide_cyclase"/>
</dbReference>
<dbReference type="FunFam" id="3.30.70.270:FF:000001">
    <property type="entry name" value="Diguanylate cyclase domain protein"/>
    <property type="match status" value="1"/>
</dbReference>
<dbReference type="Pfam" id="PF03924">
    <property type="entry name" value="CHASE"/>
    <property type="match status" value="1"/>
</dbReference>
<dbReference type="Gene3D" id="3.30.450.20">
    <property type="entry name" value="PAS domain"/>
    <property type="match status" value="1"/>
</dbReference>
<keyword evidence="5 9" id="KW-0812">Transmembrane</keyword>
<reference evidence="14 15" key="2">
    <citation type="journal article" date="2015" name="Syst. Appl. Microbiol.">
        <title>Nitrincola nitratireducens sp. nov. isolated from a haloalkaline crater lake.</title>
        <authorList>
            <person name="Singh A."/>
            <person name="Vaidya B."/>
            <person name="Tanuku N.R."/>
            <person name="Pinnaka A.K."/>
        </authorList>
    </citation>
    <scope>NUCLEOTIDE SEQUENCE [LARGE SCALE GENOMIC DNA]</scope>
    <source>
        <strain evidence="14 15">AK23</strain>
    </source>
</reference>
<keyword evidence="6 9" id="KW-1133">Transmembrane helix</keyword>
<feature type="domain" description="GGDEF" evidence="13">
    <location>
        <begin position="466"/>
        <end position="604"/>
    </location>
</feature>
<dbReference type="AlphaFoldDB" id="W9V1B9"/>
<dbReference type="FunFam" id="3.20.20.450:FF:000001">
    <property type="entry name" value="Cyclic di-GMP phosphodiesterase yahA"/>
    <property type="match status" value="1"/>
</dbReference>
<gene>
    <name evidence="14" type="primary">gmr_14</name>
    <name evidence="14" type="ORF">D791_02361</name>
</gene>
<evidence type="ECO:0000313" key="15">
    <source>
        <dbReference type="Proteomes" id="UP000019464"/>
    </source>
</evidence>